<gene>
    <name evidence="3" type="primary">csd</name>
    <name evidence="3" type="ORF">ERS672216_00942</name>
</gene>
<dbReference type="Gene3D" id="3.40.640.10">
    <property type="entry name" value="Type I PLP-dependent aspartate aminotransferase-like (Major domain)"/>
    <property type="match status" value="1"/>
</dbReference>
<keyword evidence="4" id="KW-1185">Reference proteome</keyword>
<sequence length="438" mass="48864">MDISKIRDNIILKEGIYYFDYTASGLAYKPIEEEILRILQTYSNTHSESSQTARITSEYYENARNGIKSLLKLKDDFYLMPCGYGSSGAIKKFQELVGIYIPPASKKVLNLDIKTLPNLPLVIVSPYEHHSNEVSFREGLCEVIRVPLGEDGKIDFSKFSEILNANRGRKIIISFSAASNVTGILSDYKRVYLTAKAYSAIVAFDASSISAYANLDSDFFDALFISGHKLLGGVGSCGLLAIKKNLCKDDEPTFAGGGTVTYVGKNKQLYTVDKEQLEQGGTPGILQLIRAYLAFKLRNDIGLDVIKNKEKYLGEYFLSKISKIEDVVLYAKDIGMDERLPIFSLNVDGFNPYDFAAILSQNYEVETRAGCACAGPYGHDLLGLGDEYEIDETNKPGWVRVSLHYTHTKEDIDYLISAIKAIIKKRGKIKFTKGRYIC</sequence>
<dbReference type="EMBL" id="FIZP01000003">
    <property type="protein sequence ID" value="CZE47523.1"/>
    <property type="molecule type" value="Genomic_DNA"/>
</dbReference>
<dbReference type="EC" id="2.8.1.7" evidence="3"/>
<dbReference type="OrthoDB" id="9804366at2"/>
<dbReference type="InterPro" id="IPR015421">
    <property type="entry name" value="PyrdxlP-dep_Trfase_major"/>
</dbReference>
<dbReference type="GO" id="GO:0008483">
    <property type="term" value="F:transaminase activity"/>
    <property type="evidence" value="ECO:0007669"/>
    <property type="project" value="UniProtKB-KW"/>
</dbReference>
<dbReference type="GO" id="GO:0031071">
    <property type="term" value="F:cysteine desulfurase activity"/>
    <property type="evidence" value="ECO:0007669"/>
    <property type="project" value="UniProtKB-EC"/>
</dbReference>
<protein>
    <submittedName>
        <fullName evidence="3">Putative aminotransferase</fullName>
        <ecNumber evidence="3">2.8.1.7</ecNumber>
    </submittedName>
</protein>
<dbReference type="RefSeq" id="WP_075540171.1">
    <property type="nucleotide sequence ID" value="NZ_CP053844.1"/>
</dbReference>
<evidence type="ECO:0000259" key="2">
    <source>
        <dbReference type="Pfam" id="PF00266"/>
    </source>
</evidence>
<keyword evidence="3" id="KW-0808">Transferase</keyword>
<name>A0A128EH13_9BACT</name>
<dbReference type="InterPro" id="IPR015422">
    <property type="entry name" value="PyrdxlP-dep_Trfase_small"/>
</dbReference>
<reference evidence="3 4" key="1">
    <citation type="submission" date="2016-02" db="EMBL/GenBank/DDBJ databases">
        <authorList>
            <consortium name="Pathogen Informatics"/>
        </authorList>
    </citation>
    <scope>NUCLEOTIDE SEQUENCE [LARGE SCALE GENOMIC DNA]</scope>
    <source>
        <strain evidence="3 4">RC20</strain>
    </source>
</reference>
<evidence type="ECO:0000256" key="1">
    <source>
        <dbReference type="ARBA" id="ARBA00022898"/>
    </source>
</evidence>
<dbReference type="AlphaFoldDB" id="A0A128EH13"/>
<dbReference type="SUPFAM" id="SSF53383">
    <property type="entry name" value="PLP-dependent transferases"/>
    <property type="match status" value="1"/>
</dbReference>
<proteinExistence type="predicted"/>
<evidence type="ECO:0000313" key="4">
    <source>
        <dbReference type="Proteomes" id="UP000069632"/>
    </source>
</evidence>
<dbReference type="InterPro" id="IPR000192">
    <property type="entry name" value="Aminotrans_V_dom"/>
</dbReference>
<dbReference type="PANTHER" id="PTHR43586">
    <property type="entry name" value="CYSTEINE DESULFURASE"/>
    <property type="match status" value="1"/>
</dbReference>
<organism evidence="3 4">
    <name type="scientific">Campylobacter geochelonis</name>
    <dbReference type="NCBI Taxonomy" id="1780362"/>
    <lineage>
        <taxon>Bacteria</taxon>
        <taxon>Pseudomonadati</taxon>
        <taxon>Campylobacterota</taxon>
        <taxon>Epsilonproteobacteria</taxon>
        <taxon>Campylobacterales</taxon>
        <taxon>Campylobacteraceae</taxon>
        <taxon>Campylobacter</taxon>
    </lineage>
</organism>
<dbReference type="Gene3D" id="3.90.1150.10">
    <property type="entry name" value="Aspartate Aminotransferase, domain 1"/>
    <property type="match status" value="1"/>
</dbReference>
<keyword evidence="1" id="KW-0663">Pyridoxal phosphate</keyword>
<accession>A0A128EH13</accession>
<keyword evidence="3" id="KW-0032">Aminotransferase</keyword>
<dbReference type="InterPro" id="IPR015424">
    <property type="entry name" value="PyrdxlP-dep_Trfase"/>
</dbReference>
<feature type="domain" description="Aminotransferase class V" evidence="2">
    <location>
        <begin position="122"/>
        <end position="415"/>
    </location>
</feature>
<dbReference type="PANTHER" id="PTHR43586:SF8">
    <property type="entry name" value="CYSTEINE DESULFURASE 1, CHLOROPLASTIC"/>
    <property type="match status" value="1"/>
</dbReference>
<dbReference type="Pfam" id="PF00266">
    <property type="entry name" value="Aminotran_5"/>
    <property type="match status" value="1"/>
</dbReference>
<evidence type="ECO:0000313" key="3">
    <source>
        <dbReference type="EMBL" id="CZE47523.1"/>
    </source>
</evidence>
<dbReference type="Proteomes" id="UP000069632">
    <property type="component" value="Unassembled WGS sequence"/>
</dbReference>